<keyword evidence="3" id="KW-1185">Reference proteome</keyword>
<reference evidence="3" key="1">
    <citation type="journal article" date="2013" name="Nat. Genet.">
        <title>The duck genome and transcriptome provide insight into an avian influenza virus reservoir species.</title>
        <authorList>
            <person name="Huang Y."/>
            <person name="Li Y."/>
            <person name="Burt D.W."/>
            <person name="Chen H."/>
            <person name="Zhang Y."/>
            <person name="Qian W."/>
            <person name="Kim H."/>
            <person name="Gan S."/>
            <person name="Zhao Y."/>
            <person name="Li J."/>
            <person name="Yi K."/>
            <person name="Feng H."/>
            <person name="Zhu P."/>
            <person name="Li B."/>
            <person name="Liu Q."/>
            <person name="Fairley S."/>
            <person name="Magor K.E."/>
            <person name="Du Z."/>
            <person name="Hu X."/>
            <person name="Goodman L."/>
            <person name="Tafer H."/>
            <person name="Vignal A."/>
            <person name="Lee T."/>
            <person name="Kim K.W."/>
            <person name="Sheng Z."/>
            <person name="An Y."/>
            <person name="Searle S."/>
            <person name="Herrero J."/>
            <person name="Groenen M.A."/>
            <person name="Crooijmans R.P."/>
            <person name="Faraut T."/>
            <person name="Cai Q."/>
            <person name="Webster R.G."/>
            <person name="Aldridge J.R."/>
            <person name="Warren W.C."/>
            <person name="Bartschat S."/>
            <person name="Kehr S."/>
            <person name="Marz M."/>
            <person name="Stadler P.F."/>
            <person name="Smith J."/>
            <person name="Kraus R.H."/>
            <person name="Zhao Y."/>
            <person name="Ren L."/>
            <person name="Fei J."/>
            <person name="Morisson M."/>
            <person name="Kaiser P."/>
            <person name="Griffin D.K."/>
            <person name="Rao M."/>
            <person name="Pitel F."/>
            <person name="Wang J."/>
            <person name="Li N."/>
        </authorList>
    </citation>
    <scope>NUCLEOTIDE SEQUENCE [LARGE SCALE GENOMIC DNA]</scope>
</reference>
<evidence type="ECO:0000256" key="1">
    <source>
        <dbReference type="SAM" id="MobiDB-lite"/>
    </source>
</evidence>
<feature type="compositionally biased region" description="Polar residues" evidence="1">
    <location>
        <begin position="116"/>
        <end position="137"/>
    </location>
</feature>
<name>R0LAZ1_ANAPL</name>
<organism evidence="2 3">
    <name type="scientific">Anas platyrhynchos</name>
    <name type="common">Mallard</name>
    <name type="synonym">Anas boschas</name>
    <dbReference type="NCBI Taxonomy" id="8839"/>
    <lineage>
        <taxon>Eukaryota</taxon>
        <taxon>Metazoa</taxon>
        <taxon>Chordata</taxon>
        <taxon>Craniata</taxon>
        <taxon>Vertebrata</taxon>
        <taxon>Euteleostomi</taxon>
        <taxon>Archelosauria</taxon>
        <taxon>Archosauria</taxon>
        <taxon>Dinosauria</taxon>
        <taxon>Saurischia</taxon>
        <taxon>Theropoda</taxon>
        <taxon>Coelurosauria</taxon>
        <taxon>Aves</taxon>
        <taxon>Neognathae</taxon>
        <taxon>Galloanserae</taxon>
        <taxon>Anseriformes</taxon>
        <taxon>Anatidae</taxon>
        <taxon>Anatinae</taxon>
        <taxon>Anas</taxon>
    </lineage>
</organism>
<dbReference type="AlphaFoldDB" id="R0LAZ1"/>
<dbReference type="EMBL" id="KB743688">
    <property type="protein sequence ID" value="EOA97417.1"/>
    <property type="molecule type" value="Genomic_DNA"/>
</dbReference>
<dbReference type="Proteomes" id="UP000296049">
    <property type="component" value="Unassembled WGS sequence"/>
</dbReference>
<accession>R0LAZ1</accession>
<evidence type="ECO:0000313" key="2">
    <source>
        <dbReference type="EMBL" id="EOA97417.1"/>
    </source>
</evidence>
<feature type="region of interest" description="Disordered" evidence="1">
    <location>
        <begin position="352"/>
        <end position="371"/>
    </location>
</feature>
<protein>
    <submittedName>
        <fullName evidence="2">Uncharacterized protein</fullName>
    </submittedName>
</protein>
<proteinExistence type="predicted"/>
<gene>
    <name evidence="2" type="ORF">Anapl_15843</name>
</gene>
<sequence>MHQAIPAAFPPNTAAELPTDEAREVTDDVSPRTRQKLRLSFSTTAERCIDSSITGPVYTNSPNTTLTLSSKQRSLHHQGLTFYRVIYQVHTPVALREDPPVRLRAVSDRKDVQGSLEASQEHTGQSSNRAAENQSPPSIWDQHAVNSPEAVALAQRDIRAARAQSAGMDLMTSVARSLSVSTWTRVLGNIPRNLKACFQEFIVLSMKRNSRNEGIHVPQIRKTGGGIQQILISFLNTYTVAYEVSDVVMLQKSPTRECCSEGIAARILPGARKAEKAQNEFTQCRKVAALPDTAAAITTGLPKSFQQTFWRMLCWTGHENHTVEYIIKGRTEKPSSLLAYLRSSGLLLTGAGSDDLRKQPAPSKNISKQTAMEKAESRALQHSHLMSDTAPDTASFGFLKQGALLLCSGLRGHKS</sequence>
<feature type="region of interest" description="Disordered" evidence="1">
    <location>
        <begin position="107"/>
        <end position="142"/>
    </location>
</feature>
<evidence type="ECO:0000313" key="3">
    <source>
        <dbReference type="Proteomes" id="UP000296049"/>
    </source>
</evidence>